<dbReference type="OrthoDB" id="10030083at2759"/>
<feature type="transmembrane region" description="Helical" evidence="6">
    <location>
        <begin position="91"/>
        <end position="113"/>
    </location>
</feature>
<dbReference type="GO" id="GO:0008195">
    <property type="term" value="F:phosphatidate phosphatase activity"/>
    <property type="evidence" value="ECO:0007669"/>
    <property type="project" value="TreeGrafter"/>
</dbReference>
<dbReference type="STRING" id="1754190.A0A1Y2B437"/>
<dbReference type="AlphaFoldDB" id="A0A1Y2B437"/>
<dbReference type="PANTHER" id="PTHR10165">
    <property type="entry name" value="LIPID PHOSPHATE PHOSPHATASE"/>
    <property type="match status" value="1"/>
</dbReference>
<dbReference type="Gene3D" id="1.20.144.10">
    <property type="entry name" value="Phosphatidic acid phosphatase type 2/haloperoxidase"/>
    <property type="match status" value="1"/>
</dbReference>
<evidence type="ECO:0000313" key="8">
    <source>
        <dbReference type="EMBL" id="ORY28845.1"/>
    </source>
</evidence>
<dbReference type="EMBL" id="MCOG01000183">
    <property type="protein sequence ID" value="ORY28845.1"/>
    <property type="molecule type" value="Genomic_DNA"/>
</dbReference>
<keyword evidence="8" id="KW-0560">Oxidoreductase</keyword>
<feature type="transmembrane region" description="Helical" evidence="6">
    <location>
        <begin position="203"/>
        <end position="222"/>
    </location>
</feature>
<comment type="caution">
    <text evidence="8">The sequence shown here is derived from an EMBL/GenBank/DDBJ whole genome shotgun (WGS) entry which is preliminary data.</text>
</comment>
<dbReference type="SMART" id="SM00014">
    <property type="entry name" value="acidPPc"/>
    <property type="match status" value="1"/>
</dbReference>
<evidence type="ECO:0000256" key="2">
    <source>
        <dbReference type="ARBA" id="ARBA00008816"/>
    </source>
</evidence>
<keyword evidence="3 6" id="KW-0812">Transmembrane</keyword>
<gene>
    <name evidence="8" type="ORF">LY90DRAFT_674026</name>
</gene>
<proteinExistence type="inferred from homology"/>
<evidence type="ECO:0000313" key="9">
    <source>
        <dbReference type="Proteomes" id="UP000193920"/>
    </source>
</evidence>
<keyword evidence="8" id="KW-0575">Peroxidase</keyword>
<keyword evidence="5 6" id="KW-0472">Membrane</keyword>
<name>A0A1Y2B437_9FUNG</name>
<organism evidence="8 9">
    <name type="scientific">Neocallimastix californiae</name>
    <dbReference type="NCBI Taxonomy" id="1754190"/>
    <lineage>
        <taxon>Eukaryota</taxon>
        <taxon>Fungi</taxon>
        <taxon>Fungi incertae sedis</taxon>
        <taxon>Chytridiomycota</taxon>
        <taxon>Chytridiomycota incertae sedis</taxon>
        <taxon>Neocallimastigomycetes</taxon>
        <taxon>Neocallimastigales</taxon>
        <taxon>Neocallimastigaceae</taxon>
        <taxon>Neocallimastix</taxon>
    </lineage>
</organism>
<dbReference type="GO" id="GO:0004601">
    <property type="term" value="F:peroxidase activity"/>
    <property type="evidence" value="ECO:0007669"/>
    <property type="project" value="UniProtKB-KW"/>
</dbReference>
<comment type="subcellular location">
    <subcellularLocation>
        <location evidence="1">Membrane</location>
        <topology evidence="1">Multi-pass membrane protein</topology>
    </subcellularLocation>
</comment>
<evidence type="ECO:0000256" key="5">
    <source>
        <dbReference type="ARBA" id="ARBA00023136"/>
    </source>
</evidence>
<evidence type="ECO:0000256" key="1">
    <source>
        <dbReference type="ARBA" id="ARBA00004141"/>
    </source>
</evidence>
<dbReference type="PANTHER" id="PTHR10165:SF35">
    <property type="entry name" value="RE23632P"/>
    <property type="match status" value="1"/>
</dbReference>
<dbReference type="CDD" id="cd03390">
    <property type="entry name" value="PAP2_containing_1_like"/>
    <property type="match status" value="1"/>
</dbReference>
<protein>
    <submittedName>
        <fullName evidence="8">Acid phosphatase/Vanadium-dependent haloperoxidase</fullName>
    </submittedName>
</protein>
<keyword evidence="4 6" id="KW-1133">Transmembrane helix</keyword>
<dbReference type="GO" id="GO:0046839">
    <property type="term" value="P:phospholipid dephosphorylation"/>
    <property type="evidence" value="ECO:0007669"/>
    <property type="project" value="TreeGrafter"/>
</dbReference>
<feature type="transmembrane region" description="Helical" evidence="6">
    <location>
        <begin position="12"/>
        <end position="36"/>
    </location>
</feature>
<dbReference type="GO" id="GO:0016020">
    <property type="term" value="C:membrane"/>
    <property type="evidence" value="ECO:0007669"/>
    <property type="project" value="UniProtKB-SubCell"/>
</dbReference>
<sequence length="309" mass="35891">MPMISFNGIHLSFILDWFFIFSVAIITVPINLISPFERQFSIEDETISHPYKEEESFSIFGLIIMVIGIPILIMTLYHICHRELKYSFHQALMGYFVSIILAILVTSIMKVSVGRYRPDFISRCNVNVTKVEEEYKLYNISKQINFGPRNLYNTTICSNTNKFVINEGRKSFPSGHTSFAFSSLTFTSLFLAGKLHLYDGNYIFWKLLVVIVPNLLAMYIALTRISDYRHHWEDVLVGAIIGIAFSLISYFYYFPFLNSSEPYKPLQGRLKKYNIFQELSTKSLPLFKDKDNEDYITLSLLDDENKQSK</sequence>
<feature type="transmembrane region" description="Helical" evidence="6">
    <location>
        <begin position="234"/>
        <end position="253"/>
    </location>
</feature>
<dbReference type="InterPro" id="IPR000326">
    <property type="entry name" value="PAP2/HPO"/>
</dbReference>
<evidence type="ECO:0000256" key="3">
    <source>
        <dbReference type="ARBA" id="ARBA00022692"/>
    </source>
</evidence>
<dbReference type="SUPFAM" id="SSF48317">
    <property type="entry name" value="Acid phosphatase/Vanadium-dependent haloperoxidase"/>
    <property type="match status" value="1"/>
</dbReference>
<evidence type="ECO:0000259" key="7">
    <source>
        <dbReference type="SMART" id="SM00014"/>
    </source>
</evidence>
<dbReference type="InterPro" id="IPR036938">
    <property type="entry name" value="PAP2/HPO_sf"/>
</dbReference>
<comment type="similarity">
    <text evidence="2">Belongs to the PA-phosphatase related phosphoesterase family.</text>
</comment>
<reference evidence="8 9" key="1">
    <citation type="submission" date="2016-08" db="EMBL/GenBank/DDBJ databases">
        <title>A Parts List for Fungal Cellulosomes Revealed by Comparative Genomics.</title>
        <authorList>
            <consortium name="DOE Joint Genome Institute"/>
            <person name="Haitjema C.H."/>
            <person name="Gilmore S.P."/>
            <person name="Henske J.K."/>
            <person name="Solomon K.V."/>
            <person name="De Groot R."/>
            <person name="Kuo A."/>
            <person name="Mondo S.J."/>
            <person name="Salamov A.A."/>
            <person name="Labutti K."/>
            <person name="Zhao Z."/>
            <person name="Chiniquy J."/>
            <person name="Barry K."/>
            <person name="Brewer H.M."/>
            <person name="Purvine S.O."/>
            <person name="Wright A.T."/>
            <person name="Boxma B."/>
            <person name="Van Alen T."/>
            <person name="Hackstein J.H."/>
            <person name="Baker S.E."/>
            <person name="Grigoriev I.V."/>
            <person name="O'Malley M.A."/>
        </authorList>
    </citation>
    <scope>NUCLEOTIDE SEQUENCE [LARGE SCALE GENOMIC DNA]</scope>
    <source>
        <strain evidence="8 9">G1</strain>
    </source>
</reference>
<dbReference type="Proteomes" id="UP000193920">
    <property type="component" value="Unassembled WGS sequence"/>
</dbReference>
<dbReference type="Pfam" id="PF01569">
    <property type="entry name" value="PAP2"/>
    <property type="match status" value="1"/>
</dbReference>
<dbReference type="InterPro" id="IPR043216">
    <property type="entry name" value="PAP-like"/>
</dbReference>
<keyword evidence="9" id="KW-1185">Reference proteome</keyword>
<evidence type="ECO:0000256" key="6">
    <source>
        <dbReference type="SAM" id="Phobius"/>
    </source>
</evidence>
<feature type="transmembrane region" description="Helical" evidence="6">
    <location>
        <begin position="57"/>
        <end position="79"/>
    </location>
</feature>
<feature type="domain" description="Phosphatidic acid phosphatase type 2/haloperoxidase" evidence="7">
    <location>
        <begin position="93"/>
        <end position="250"/>
    </location>
</feature>
<evidence type="ECO:0000256" key="4">
    <source>
        <dbReference type="ARBA" id="ARBA00022989"/>
    </source>
</evidence>
<accession>A0A1Y2B437</accession>
<feature type="transmembrane region" description="Helical" evidence="6">
    <location>
        <begin position="179"/>
        <end position="197"/>
    </location>
</feature>
<dbReference type="GO" id="GO:0006644">
    <property type="term" value="P:phospholipid metabolic process"/>
    <property type="evidence" value="ECO:0007669"/>
    <property type="project" value="InterPro"/>
</dbReference>